<proteinExistence type="predicted"/>
<organism evidence="2 3">
    <name type="scientific">Toxoplasma gondii FOU</name>
    <dbReference type="NCBI Taxonomy" id="943167"/>
    <lineage>
        <taxon>Eukaryota</taxon>
        <taxon>Sar</taxon>
        <taxon>Alveolata</taxon>
        <taxon>Apicomplexa</taxon>
        <taxon>Conoidasida</taxon>
        <taxon>Coccidia</taxon>
        <taxon>Eucoccidiorida</taxon>
        <taxon>Eimeriorina</taxon>
        <taxon>Sarcocystidae</taxon>
        <taxon>Toxoplasma</taxon>
    </lineage>
</organism>
<name>A0A086LEG2_TOXGO</name>
<feature type="non-terminal residue" evidence="2">
    <location>
        <position position="1"/>
    </location>
</feature>
<reference evidence="2 3" key="1">
    <citation type="submission" date="2014-07" db="EMBL/GenBank/DDBJ databases">
        <authorList>
            <person name="Sibley D."/>
            <person name="Venepally P."/>
            <person name="Karamycheva S."/>
            <person name="Hadjithomas M."/>
            <person name="Khan A."/>
            <person name="Brunk B."/>
            <person name="Roos D."/>
            <person name="Caler E."/>
            <person name="Lorenzi H."/>
        </authorList>
    </citation>
    <scope>NUCLEOTIDE SEQUENCE [LARGE SCALE GENOMIC DNA]</scope>
    <source>
        <strain evidence="2 3">FOU</strain>
    </source>
</reference>
<feature type="region of interest" description="Disordered" evidence="1">
    <location>
        <begin position="1"/>
        <end position="20"/>
    </location>
</feature>
<comment type="caution">
    <text evidence="2">The sequence shown here is derived from an EMBL/GenBank/DDBJ whole genome shotgun (WGS) entry which is preliminary data.</text>
</comment>
<accession>A0A086LEG2</accession>
<dbReference type="VEuPathDB" id="ToxoDB:TGFOU_224740B"/>
<sequence>VAKASELNSRFTSTWQSSFL</sequence>
<evidence type="ECO:0000313" key="2">
    <source>
        <dbReference type="EMBL" id="KFG55030.1"/>
    </source>
</evidence>
<dbReference type="EMBL" id="AEYH02000392">
    <property type="protein sequence ID" value="KFG55030.1"/>
    <property type="molecule type" value="Genomic_DNA"/>
</dbReference>
<dbReference type="Proteomes" id="UP000028838">
    <property type="component" value="Unassembled WGS sequence"/>
</dbReference>
<evidence type="ECO:0000256" key="1">
    <source>
        <dbReference type="SAM" id="MobiDB-lite"/>
    </source>
</evidence>
<protein>
    <submittedName>
        <fullName evidence="2">Uncharacterized protein</fullName>
    </submittedName>
</protein>
<gene>
    <name evidence="2" type="ORF">TGFOU_224740B</name>
</gene>
<dbReference type="AlphaFoldDB" id="A0A086LEG2"/>
<evidence type="ECO:0000313" key="3">
    <source>
        <dbReference type="Proteomes" id="UP000028838"/>
    </source>
</evidence>